<keyword evidence="1" id="KW-1133">Transmembrane helix</keyword>
<sequence>MTSLMLPPSVFPVLFLPATSHSLTVLHLTSHLPLFPFCLPPPPQIYIFSSTSLFSHTISLHIFTLHPFYASIVFHFSLPPPLVPLFPCLILFSHFSNSCTPSFFIFLIPPLPSFLHSISCISPISFSF</sequence>
<dbReference type="AlphaFoldDB" id="A0AAW0VXS3"/>
<feature type="transmembrane region" description="Helical" evidence="1">
    <location>
        <begin position="46"/>
        <end position="65"/>
    </location>
</feature>
<keyword evidence="3" id="KW-1185">Reference proteome</keyword>
<protein>
    <submittedName>
        <fullName evidence="2">Uncharacterized protein</fullName>
    </submittedName>
</protein>
<feature type="transmembrane region" description="Helical" evidence="1">
    <location>
        <begin position="72"/>
        <end position="92"/>
    </location>
</feature>
<evidence type="ECO:0000313" key="3">
    <source>
        <dbReference type="Proteomes" id="UP001445076"/>
    </source>
</evidence>
<feature type="transmembrane region" description="Helical" evidence="1">
    <location>
        <begin position="104"/>
        <end position="126"/>
    </location>
</feature>
<reference evidence="2 3" key="1">
    <citation type="journal article" date="2024" name="BMC Genomics">
        <title>Genome assembly of redclaw crayfish (Cherax quadricarinatus) provides insights into its immune adaptation and hypoxia tolerance.</title>
        <authorList>
            <person name="Liu Z."/>
            <person name="Zheng J."/>
            <person name="Li H."/>
            <person name="Fang K."/>
            <person name="Wang S."/>
            <person name="He J."/>
            <person name="Zhou D."/>
            <person name="Weng S."/>
            <person name="Chi M."/>
            <person name="Gu Z."/>
            <person name="He J."/>
            <person name="Li F."/>
            <person name="Wang M."/>
        </authorList>
    </citation>
    <scope>NUCLEOTIDE SEQUENCE [LARGE SCALE GENOMIC DNA]</scope>
    <source>
        <strain evidence="2">ZL_2023a</strain>
    </source>
</reference>
<keyword evidence="1" id="KW-0812">Transmembrane</keyword>
<evidence type="ECO:0000313" key="2">
    <source>
        <dbReference type="EMBL" id="KAK8721355.1"/>
    </source>
</evidence>
<accession>A0AAW0VXS3</accession>
<dbReference type="Proteomes" id="UP001445076">
    <property type="component" value="Unassembled WGS sequence"/>
</dbReference>
<comment type="caution">
    <text evidence="2">The sequence shown here is derived from an EMBL/GenBank/DDBJ whole genome shotgun (WGS) entry which is preliminary data.</text>
</comment>
<dbReference type="EMBL" id="JARKIK010000104">
    <property type="protein sequence ID" value="KAK8721355.1"/>
    <property type="molecule type" value="Genomic_DNA"/>
</dbReference>
<evidence type="ECO:0000256" key="1">
    <source>
        <dbReference type="SAM" id="Phobius"/>
    </source>
</evidence>
<gene>
    <name evidence="2" type="ORF">OTU49_012817</name>
</gene>
<proteinExistence type="predicted"/>
<keyword evidence="1" id="KW-0472">Membrane</keyword>
<organism evidence="2 3">
    <name type="scientific">Cherax quadricarinatus</name>
    <name type="common">Australian red claw crayfish</name>
    <dbReference type="NCBI Taxonomy" id="27406"/>
    <lineage>
        <taxon>Eukaryota</taxon>
        <taxon>Metazoa</taxon>
        <taxon>Ecdysozoa</taxon>
        <taxon>Arthropoda</taxon>
        <taxon>Crustacea</taxon>
        <taxon>Multicrustacea</taxon>
        <taxon>Malacostraca</taxon>
        <taxon>Eumalacostraca</taxon>
        <taxon>Eucarida</taxon>
        <taxon>Decapoda</taxon>
        <taxon>Pleocyemata</taxon>
        <taxon>Astacidea</taxon>
        <taxon>Parastacoidea</taxon>
        <taxon>Parastacidae</taxon>
        <taxon>Cherax</taxon>
    </lineage>
</organism>
<name>A0AAW0VXS3_CHEQU</name>